<evidence type="ECO:0000313" key="1">
    <source>
        <dbReference type="EMBL" id="OIQ74597.1"/>
    </source>
</evidence>
<comment type="caution">
    <text evidence="1">The sequence shown here is derived from an EMBL/GenBank/DDBJ whole genome shotgun (WGS) entry which is preliminary data.</text>
</comment>
<name>A0A1J5QF41_9ZZZZ</name>
<protein>
    <recommendedName>
        <fullName evidence="2">Peptidase inhibitor family I36</fullName>
    </recommendedName>
</protein>
<reference evidence="1" key="1">
    <citation type="submission" date="2016-10" db="EMBL/GenBank/DDBJ databases">
        <title>Sequence of Gallionella enrichment culture.</title>
        <authorList>
            <person name="Poehlein A."/>
            <person name="Muehling M."/>
            <person name="Daniel R."/>
        </authorList>
    </citation>
    <scope>NUCLEOTIDE SEQUENCE</scope>
</reference>
<gene>
    <name evidence="1" type="ORF">GALL_437450</name>
</gene>
<dbReference type="Pfam" id="PF03995">
    <property type="entry name" value="Inhibitor_I36"/>
    <property type="match status" value="1"/>
</dbReference>
<dbReference type="EMBL" id="MLJW01002450">
    <property type="protein sequence ID" value="OIQ74597.1"/>
    <property type="molecule type" value="Genomic_DNA"/>
</dbReference>
<dbReference type="AlphaFoldDB" id="A0A1J5QF41"/>
<proteinExistence type="predicted"/>
<organism evidence="1">
    <name type="scientific">mine drainage metagenome</name>
    <dbReference type="NCBI Taxonomy" id="410659"/>
    <lineage>
        <taxon>unclassified sequences</taxon>
        <taxon>metagenomes</taxon>
        <taxon>ecological metagenomes</taxon>
    </lineage>
</organism>
<sequence length="142" mass="14453">MALLGLGGVAGPAQAAGDVPGPSPAASPVTVALDGGAVLYTRAAAGVLSASDCGSGQFCLWSLANFTGNMWQFSVSGNTVDLPSTAYLSYRNNRWQVAVLRFAPAGGTGPTSCIEPYGSSGYVGGWMRYSASVYLALFQTVC</sequence>
<evidence type="ECO:0008006" key="2">
    <source>
        <dbReference type="Google" id="ProtNLM"/>
    </source>
</evidence>
<accession>A0A1J5QF41</accession>